<organism evidence="1 2">
    <name type="scientific">Colletotrichum gloeosporioides (strain Cg-14)</name>
    <name type="common">Anthracnose fungus</name>
    <name type="synonym">Glomerella cingulata</name>
    <dbReference type="NCBI Taxonomy" id="1237896"/>
    <lineage>
        <taxon>Eukaryota</taxon>
        <taxon>Fungi</taxon>
        <taxon>Dikarya</taxon>
        <taxon>Ascomycota</taxon>
        <taxon>Pezizomycotina</taxon>
        <taxon>Sordariomycetes</taxon>
        <taxon>Hypocreomycetidae</taxon>
        <taxon>Glomerellales</taxon>
        <taxon>Glomerellaceae</taxon>
        <taxon>Colletotrichum</taxon>
        <taxon>Colletotrichum gloeosporioides species complex</taxon>
    </lineage>
</organism>
<evidence type="ECO:0000313" key="1">
    <source>
        <dbReference type="EMBL" id="EQB53972.1"/>
    </source>
</evidence>
<proteinExistence type="predicted"/>
<evidence type="ECO:0000313" key="2">
    <source>
        <dbReference type="Proteomes" id="UP000015530"/>
    </source>
</evidence>
<accession>T0KEY8</accession>
<sequence length="91" mass="9187">MSTEKYPGSATVLFKSYLVARSPREVAQTGVASGAAVMDNAEAGDVAAVGCKATSLFAIDVGDGFGEPIRPCSAGEYVAASLRADEGVDKG</sequence>
<dbReference type="HOGENOM" id="CLU_2426876_0_0_1"/>
<reference evidence="2" key="1">
    <citation type="journal article" date="2013" name="Mol. Plant Microbe Interact.">
        <title>Global aspects of pacC regulation of pathogenicity genes in Colletotrichum gloeosporioides as revealed by transcriptome analysis.</title>
        <authorList>
            <person name="Alkan N."/>
            <person name="Meng X."/>
            <person name="Friedlander G."/>
            <person name="Reuveni E."/>
            <person name="Sukno S."/>
            <person name="Sherman A."/>
            <person name="Thon M."/>
            <person name="Fluhr R."/>
            <person name="Prusky D."/>
        </authorList>
    </citation>
    <scope>NUCLEOTIDE SEQUENCE [LARGE SCALE GENOMIC DNA]</scope>
    <source>
        <strain evidence="2">Cg-14</strain>
    </source>
</reference>
<dbReference type="AlphaFoldDB" id="T0KEY8"/>
<dbReference type="OrthoDB" id="10602137at2759"/>
<protein>
    <submittedName>
        <fullName evidence="1">Uncharacterized protein</fullName>
    </submittedName>
</protein>
<gene>
    <name evidence="1" type="ORF">CGLO_06245</name>
</gene>
<name>T0KEY8_COLGC</name>
<dbReference type="Proteomes" id="UP000015530">
    <property type="component" value="Unassembled WGS sequence"/>
</dbReference>
<dbReference type="EMBL" id="AMYD01001261">
    <property type="protein sequence ID" value="EQB53972.1"/>
    <property type="molecule type" value="Genomic_DNA"/>
</dbReference>
<comment type="caution">
    <text evidence="1">The sequence shown here is derived from an EMBL/GenBank/DDBJ whole genome shotgun (WGS) entry which is preliminary data.</text>
</comment>